<dbReference type="AlphaFoldDB" id="J9GLJ6"/>
<reference evidence="1" key="1">
    <citation type="journal article" date="2012" name="PLoS ONE">
        <title>Gene sets for utilization of primary and secondary nutrition supplies in the distal gut of endangered iberian lynx.</title>
        <authorList>
            <person name="Alcaide M."/>
            <person name="Messina E."/>
            <person name="Richter M."/>
            <person name="Bargiela R."/>
            <person name="Peplies J."/>
            <person name="Huws S.A."/>
            <person name="Newbold C.J."/>
            <person name="Golyshin P.N."/>
            <person name="Simon M.A."/>
            <person name="Lopez G."/>
            <person name="Yakimov M.M."/>
            <person name="Ferrer M."/>
        </authorList>
    </citation>
    <scope>NUCLEOTIDE SEQUENCE</scope>
</reference>
<protein>
    <submittedName>
        <fullName evidence="1">Uncharacterized protein</fullName>
    </submittedName>
</protein>
<evidence type="ECO:0000313" key="1">
    <source>
        <dbReference type="EMBL" id="EJX08782.1"/>
    </source>
</evidence>
<comment type="caution">
    <text evidence="1">The sequence shown here is derived from an EMBL/GenBank/DDBJ whole genome shotgun (WGS) entry which is preliminary data.</text>
</comment>
<sequence>MISLFSQKRDKSQFAKTNKSTIFVGDLENCDYIFF</sequence>
<organism evidence="1">
    <name type="scientific">gut metagenome</name>
    <dbReference type="NCBI Taxonomy" id="749906"/>
    <lineage>
        <taxon>unclassified sequences</taxon>
        <taxon>metagenomes</taxon>
        <taxon>organismal metagenomes</taxon>
    </lineage>
</organism>
<dbReference type="EMBL" id="AMCI01000543">
    <property type="protein sequence ID" value="EJX08782.1"/>
    <property type="molecule type" value="Genomic_DNA"/>
</dbReference>
<accession>J9GLJ6</accession>
<name>J9GLJ6_9ZZZZ</name>
<proteinExistence type="predicted"/>
<gene>
    <name evidence="1" type="ORF">EVA_03108</name>
</gene>